<accession>A0A1B2IDJ7</accession>
<dbReference type="RefSeq" id="YP_009293242.1">
    <property type="nucleotide sequence ID" value="NC_031127.1"/>
</dbReference>
<dbReference type="EMBL" id="KX397368">
    <property type="protein sequence ID" value="ANZ49356.1"/>
    <property type="molecule type" value="Genomic_DNA"/>
</dbReference>
<evidence type="ECO:0000313" key="2">
    <source>
        <dbReference type="Proteomes" id="UP000203302"/>
    </source>
</evidence>
<sequence length="376" mass="42702">MKKLLRKQDWNHKYHSPEFDKSTPVVVWKLDHGCLCTLRNVGGMVVIENGTYSAANTLLARLLAEAGITGDITIHTTALIPQNVSRWLTWWLSTEPEEDDPHLRTLTVSTMGQIPTKKLPFQVNVIKPATMAAYEVLDYVRQSSRNPSVSQFLVEHGEQVYRLEPERRTEAKIVDCTSRGYVLRTQSNHVFLTNMVSRRIQAQLKAKNLRPENLIGATVRVEYTMFTDGNRLCNYKSPIVYRCTDLDTLCPDAIPPYDGPFMFISNQPSNNALLTATRCGRARITQNGDSIIGCDGESELQLFRFTRGVEDGCYAATLERQGQSEDWRFESDLATDALDPDAFVRCVENHLYHTTGYRLQGIRLKYVDRTNTPTMT</sequence>
<proteinExistence type="predicted"/>
<dbReference type="KEGG" id="vg:29069396"/>
<dbReference type="Proteomes" id="UP000203302">
    <property type="component" value="Segment"/>
</dbReference>
<name>A0A1B2IDJ7_9CAUD</name>
<evidence type="ECO:0000313" key="1">
    <source>
        <dbReference type="EMBL" id="ANZ49356.1"/>
    </source>
</evidence>
<dbReference type="OrthoDB" id="4829at10239"/>
<gene>
    <name evidence="1" type="ORF">HUXLEY_274</name>
</gene>
<dbReference type="GeneID" id="29069396"/>
<organism evidence="1 2">
    <name type="scientific">Erwinia phage vB_EamM_Huxley</name>
    <dbReference type="NCBI Taxonomy" id="1883373"/>
    <lineage>
        <taxon>Viruses</taxon>
        <taxon>Duplodnaviria</taxon>
        <taxon>Heunggongvirae</taxon>
        <taxon>Uroviricota</taxon>
        <taxon>Caudoviricetes</taxon>
        <taxon>Chimalliviridae</taxon>
        <taxon>Machinavirus</taxon>
        <taxon>Machinavirus machina</taxon>
    </lineage>
</organism>
<protein>
    <submittedName>
        <fullName evidence="1">Uncharacterized protein</fullName>
    </submittedName>
</protein>
<reference evidence="2" key="1">
    <citation type="submission" date="2016-06" db="EMBL/GenBank/DDBJ databases">
        <authorList>
            <person name="Berg J.A."/>
            <person name="Grossarth S.E."/>
            <person name="Jarvis T.M."/>
            <person name="Merrill B.D."/>
            <person name="Breakwell D.P."/>
            <person name="Hope S."/>
            <person name="Grose J.H."/>
        </authorList>
    </citation>
    <scope>NUCLEOTIDE SEQUENCE [LARGE SCALE GENOMIC DNA]</scope>
</reference>